<evidence type="ECO:0000313" key="7">
    <source>
        <dbReference type="EMBL" id="MBU9698549.1"/>
    </source>
</evidence>
<keyword evidence="4 6" id="KW-1133">Transmembrane helix</keyword>
<dbReference type="InterPro" id="IPR024199">
    <property type="entry name" value="Uncharacterised_DsbB"/>
</dbReference>
<evidence type="ECO:0000256" key="1">
    <source>
        <dbReference type="ARBA" id="ARBA00004651"/>
    </source>
</evidence>
<dbReference type="PANTHER" id="PTHR36570:SF3">
    <property type="entry name" value="DISULFIDE BOND FORMATION PROTEIN B"/>
    <property type="match status" value="1"/>
</dbReference>
<dbReference type="InterPro" id="IPR023380">
    <property type="entry name" value="DsbB-like_sf"/>
</dbReference>
<feature type="transmembrane region" description="Helical" evidence="6">
    <location>
        <begin position="67"/>
        <end position="89"/>
    </location>
</feature>
<sequence>MITDTRTFAILLAAGGSAALLAGAFAFQYLGGLAPCQLCLWQRWPHAAAVLVGVLALVAARGIAGRALPLMGALAALATAGIGVFHVGVEQKRWEGLASCTAGSISGISTADLLNPDVEVGAVVRCDEIAWQMLGLSMAGWNVVLSVALALVWISAYRRSAR</sequence>
<evidence type="ECO:0000256" key="4">
    <source>
        <dbReference type="ARBA" id="ARBA00022989"/>
    </source>
</evidence>
<evidence type="ECO:0000313" key="8">
    <source>
        <dbReference type="Proteomes" id="UP000731907"/>
    </source>
</evidence>
<evidence type="ECO:0000256" key="3">
    <source>
        <dbReference type="ARBA" id="ARBA00022692"/>
    </source>
</evidence>
<dbReference type="RefSeq" id="WP_161762654.1">
    <property type="nucleotide sequence ID" value="NZ_JAAATX020000007.1"/>
</dbReference>
<keyword evidence="3 6" id="KW-0812">Transmembrane</keyword>
<feature type="transmembrane region" description="Helical" evidence="6">
    <location>
        <begin position="42"/>
        <end position="60"/>
    </location>
</feature>
<evidence type="ECO:0000256" key="2">
    <source>
        <dbReference type="ARBA" id="ARBA00022475"/>
    </source>
</evidence>
<dbReference type="Pfam" id="PF02600">
    <property type="entry name" value="DsbB"/>
    <property type="match status" value="1"/>
</dbReference>
<dbReference type="InterPro" id="IPR003752">
    <property type="entry name" value="DiS_bond_form_DsbB/BdbC"/>
</dbReference>
<proteinExistence type="predicted"/>
<evidence type="ECO:0000256" key="5">
    <source>
        <dbReference type="ARBA" id="ARBA00023136"/>
    </source>
</evidence>
<accession>A0ABS6J6T1</accession>
<comment type="subcellular location">
    <subcellularLocation>
        <location evidence="1">Cell membrane</location>
        <topology evidence="1">Multi-pass membrane protein</topology>
    </subcellularLocation>
</comment>
<dbReference type="SUPFAM" id="SSF158442">
    <property type="entry name" value="DsbB-like"/>
    <property type="match status" value="1"/>
</dbReference>
<name>A0ABS6J6T1_9RHOB</name>
<gene>
    <name evidence="7" type="ORF">GU927_011915</name>
</gene>
<protein>
    <submittedName>
        <fullName evidence="7">Disulfide bond formation protein B</fullName>
    </submittedName>
</protein>
<keyword evidence="8" id="KW-1185">Reference proteome</keyword>
<dbReference type="Gene3D" id="1.20.1550.10">
    <property type="entry name" value="DsbB-like"/>
    <property type="match status" value="1"/>
</dbReference>
<dbReference type="InterPro" id="IPR050183">
    <property type="entry name" value="DsbB"/>
</dbReference>
<dbReference type="EMBL" id="JAAATX020000007">
    <property type="protein sequence ID" value="MBU9698549.1"/>
    <property type="molecule type" value="Genomic_DNA"/>
</dbReference>
<reference evidence="7 8" key="1">
    <citation type="submission" date="2021-06" db="EMBL/GenBank/DDBJ databases">
        <title>Rhodobacteraceae bacterium strain HSP-20.</title>
        <authorList>
            <person name="Chen W.-M."/>
        </authorList>
    </citation>
    <scope>NUCLEOTIDE SEQUENCE [LARGE SCALE GENOMIC DNA]</scope>
    <source>
        <strain evidence="7 8">HSP-20</strain>
    </source>
</reference>
<evidence type="ECO:0000256" key="6">
    <source>
        <dbReference type="SAM" id="Phobius"/>
    </source>
</evidence>
<keyword evidence="2" id="KW-1003">Cell membrane</keyword>
<organism evidence="7 8">
    <name type="scientific">Paragemmobacter amnigenus</name>
    <dbReference type="NCBI Taxonomy" id="2852097"/>
    <lineage>
        <taxon>Bacteria</taxon>
        <taxon>Pseudomonadati</taxon>
        <taxon>Pseudomonadota</taxon>
        <taxon>Alphaproteobacteria</taxon>
        <taxon>Rhodobacterales</taxon>
        <taxon>Paracoccaceae</taxon>
        <taxon>Paragemmobacter</taxon>
    </lineage>
</organism>
<dbReference type="PIRSF" id="PIRSF033913">
    <property type="entry name" value="S-S_format_DsbB"/>
    <property type="match status" value="1"/>
</dbReference>
<comment type="caution">
    <text evidence="7">The sequence shown here is derived from an EMBL/GenBank/DDBJ whole genome shotgun (WGS) entry which is preliminary data.</text>
</comment>
<dbReference type="PANTHER" id="PTHR36570">
    <property type="entry name" value="DISULFIDE BOND FORMATION PROTEIN B"/>
    <property type="match status" value="1"/>
</dbReference>
<feature type="transmembrane region" description="Helical" evidence="6">
    <location>
        <begin position="139"/>
        <end position="157"/>
    </location>
</feature>
<dbReference type="Proteomes" id="UP000731907">
    <property type="component" value="Unassembled WGS sequence"/>
</dbReference>
<keyword evidence="5 6" id="KW-0472">Membrane</keyword>